<dbReference type="GO" id="GO:0004519">
    <property type="term" value="F:endonuclease activity"/>
    <property type="evidence" value="ECO:0007669"/>
    <property type="project" value="UniProtKB-KW"/>
</dbReference>
<comment type="caution">
    <text evidence="2">The sequence shown here is derived from an EMBL/GenBank/DDBJ whole genome shotgun (WGS) entry which is preliminary data.</text>
</comment>
<dbReference type="EMBL" id="JAIVFQ010000143">
    <property type="protein sequence ID" value="MCC5604643.1"/>
    <property type="molecule type" value="Genomic_DNA"/>
</dbReference>
<organism evidence="2 3">
    <name type="scientific">Nostoc favosum CHAB5714</name>
    <dbReference type="NCBI Taxonomy" id="2780399"/>
    <lineage>
        <taxon>Bacteria</taxon>
        <taxon>Bacillati</taxon>
        <taxon>Cyanobacteriota</taxon>
        <taxon>Cyanophyceae</taxon>
        <taxon>Nostocales</taxon>
        <taxon>Nostocaceae</taxon>
        <taxon>Nostoc</taxon>
        <taxon>Nostoc favosum</taxon>
    </lineage>
</organism>
<keyword evidence="3" id="KW-1185">Reference proteome</keyword>
<reference evidence="2 3" key="1">
    <citation type="journal article" date="2021" name="Microorganisms">
        <title>Genome Evolution of Filamentous Cyanobacterium Nostoc Species: From Facultative Symbiosis to Free Living.</title>
        <authorList>
            <person name="Huo D."/>
            <person name="Li H."/>
            <person name="Cai F."/>
            <person name="Guo X."/>
            <person name="Qiao Z."/>
            <person name="Wang W."/>
            <person name="Yu G."/>
            <person name="Li R."/>
        </authorList>
    </citation>
    <scope>NUCLEOTIDE SEQUENCE [LARGE SCALE GENOMIC DNA]</scope>
    <source>
        <strain evidence="2 3">CHAB 5714</strain>
    </source>
</reference>
<accession>A0ABS8IK30</accession>
<keyword evidence="2" id="KW-0255">Endonuclease</keyword>
<proteinExistence type="predicted"/>
<dbReference type="InterPro" id="IPR003615">
    <property type="entry name" value="HNH_nuc"/>
</dbReference>
<dbReference type="SUPFAM" id="SSF54060">
    <property type="entry name" value="His-Me finger endonucleases"/>
    <property type="match status" value="1"/>
</dbReference>
<evidence type="ECO:0000313" key="2">
    <source>
        <dbReference type="EMBL" id="MCC5604643.1"/>
    </source>
</evidence>
<gene>
    <name evidence="2" type="ORF">LC586_37255</name>
</gene>
<sequence length="138" mass="15967">MGRKAGQPRRAYDKCLDSGHFNAKPELAAAYWELYQQGFSTTDIAKAHRVSRGAVHTLLKSHGYSLKEKKQLPFIMFNGAKYTLKPIGYYARTDGERELLHRDIWEYHNGQILDGWDIHHINSDKQDNRIENLECFSA</sequence>
<dbReference type="Pfam" id="PF13392">
    <property type="entry name" value="HNH_3"/>
    <property type="match status" value="1"/>
</dbReference>
<dbReference type="InterPro" id="IPR044925">
    <property type="entry name" value="His-Me_finger_sf"/>
</dbReference>
<name>A0ABS8IK30_9NOSO</name>
<feature type="domain" description="HNH nuclease" evidence="1">
    <location>
        <begin position="99"/>
        <end position="137"/>
    </location>
</feature>
<dbReference type="Gene3D" id="3.90.75.20">
    <property type="match status" value="1"/>
</dbReference>
<evidence type="ECO:0000259" key="1">
    <source>
        <dbReference type="Pfam" id="PF13392"/>
    </source>
</evidence>
<keyword evidence="2" id="KW-0540">Nuclease</keyword>
<dbReference type="RefSeq" id="WP_229490643.1">
    <property type="nucleotide sequence ID" value="NZ_JAIVFQ010000143.1"/>
</dbReference>
<protein>
    <submittedName>
        <fullName evidence="2">HNH endonuclease</fullName>
    </submittedName>
</protein>
<keyword evidence="2" id="KW-0378">Hydrolase</keyword>
<evidence type="ECO:0000313" key="3">
    <source>
        <dbReference type="Proteomes" id="UP001199525"/>
    </source>
</evidence>
<dbReference type="Proteomes" id="UP001199525">
    <property type="component" value="Unassembled WGS sequence"/>
</dbReference>